<evidence type="ECO:0000313" key="1">
    <source>
        <dbReference type="EnsemblMetazoa" id="MESCA006930-PA"/>
    </source>
</evidence>
<sequence length="89" mass="10332">MLSATHAIHQISLKGAKIDSEHNLVRARIRCEISSTKKPTKRDMKKKSISIYPNCLWIWTTEPLSLDCRNHKRHLDERPIIQQGRLCEG</sequence>
<organism evidence="1 2">
    <name type="scientific">Megaselia scalaris</name>
    <name type="common">Humpbacked fly</name>
    <name type="synonym">Phora scalaris</name>
    <dbReference type="NCBI Taxonomy" id="36166"/>
    <lineage>
        <taxon>Eukaryota</taxon>
        <taxon>Metazoa</taxon>
        <taxon>Ecdysozoa</taxon>
        <taxon>Arthropoda</taxon>
        <taxon>Hexapoda</taxon>
        <taxon>Insecta</taxon>
        <taxon>Pterygota</taxon>
        <taxon>Neoptera</taxon>
        <taxon>Endopterygota</taxon>
        <taxon>Diptera</taxon>
        <taxon>Brachycera</taxon>
        <taxon>Muscomorpha</taxon>
        <taxon>Platypezoidea</taxon>
        <taxon>Phoridae</taxon>
        <taxon>Megaseliini</taxon>
        <taxon>Megaselia</taxon>
    </lineage>
</organism>
<reference evidence="1" key="2">
    <citation type="submission" date="2015-06" db="UniProtKB">
        <authorList>
            <consortium name="EnsemblMetazoa"/>
        </authorList>
    </citation>
    <scope>IDENTIFICATION</scope>
</reference>
<dbReference type="HOGENOM" id="CLU_2457356_0_0_1"/>
<dbReference type="EMBL" id="CAQQ02101733">
    <property type="status" value="NOT_ANNOTATED_CDS"/>
    <property type="molecule type" value="Genomic_DNA"/>
</dbReference>
<accession>T1GTA4</accession>
<proteinExistence type="predicted"/>
<dbReference type="AlphaFoldDB" id="T1GTA4"/>
<reference evidence="2" key="1">
    <citation type="submission" date="2013-02" db="EMBL/GenBank/DDBJ databases">
        <authorList>
            <person name="Hughes D."/>
        </authorList>
    </citation>
    <scope>NUCLEOTIDE SEQUENCE</scope>
    <source>
        <strain>Durham</strain>
        <strain evidence="2">NC isolate 2 -- Noor lab</strain>
    </source>
</reference>
<dbReference type="Proteomes" id="UP000015102">
    <property type="component" value="Unassembled WGS sequence"/>
</dbReference>
<evidence type="ECO:0000313" key="2">
    <source>
        <dbReference type="Proteomes" id="UP000015102"/>
    </source>
</evidence>
<dbReference type="EnsemblMetazoa" id="MESCA006930-RA">
    <property type="protein sequence ID" value="MESCA006930-PA"/>
    <property type="gene ID" value="MESCA006930"/>
</dbReference>
<name>T1GTA4_MEGSC</name>
<keyword evidence="2" id="KW-1185">Reference proteome</keyword>
<protein>
    <submittedName>
        <fullName evidence="1">Uncharacterized protein</fullName>
    </submittedName>
</protein>